<reference evidence="5 6" key="1">
    <citation type="submission" date="2019-07" db="EMBL/GenBank/DDBJ databases">
        <title>Draft genome assembly of a fouling barnacle, Amphibalanus amphitrite (Darwin, 1854): The first reference genome for Thecostraca.</title>
        <authorList>
            <person name="Kim W."/>
        </authorList>
    </citation>
    <scope>NUCLEOTIDE SEQUENCE [LARGE SCALE GENOMIC DNA]</scope>
    <source>
        <strain evidence="5">SNU_AA5</strain>
        <tissue evidence="5">Soma without cirri and trophi</tissue>
    </source>
</reference>
<comment type="caution">
    <text evidence="5">The sequence shown here is derived from an EMBL/GenBank/DDBJ whole genome shotgun (WGS) entry which is preliminary data.</text>
</comment>
<keyword evidence="3" id="KW-0472">Membrane</keyword>
<evidence type="ECO:0000313" key="5">
    <source>
        <dbReference type="EMBL" id="KAF0314003.1"/>
    </source>
</evidence>
<sequence length="687" mass="74699">MRDDKVTIPYFFSEAKPPFDSAEKWMAMAFEEVNSKTCVVIEQARGVVGGDCKTPVPQVTNAICIESGDGCYSLLGTGSNPQRIVINETCLSPSMSLRLITLAVGLGYQLMHSNFMLADKGVRAEHGYCFTSEPELSDRFDVKSASAVGFTIEAGSSDYEAIHFTASKKEEVPKGFYGCHKKILLRRGHAGGVTYFRLKDIELDIVSEPPYLCTITIQSKWRDLGFYCRGYAPVIRVDASALYKQLRSQGVLPFSMRDACERFRLYFQSGVHKYRRRVLCSDAVLQSGGYMMLRARGPNTTLFFVMKPENETEAEALLQIQVGIQKRLYVPCDTLLYYRNPLSFNVHRSEFQFHAKYLIEFLIGIVVFMVISYVAYDYWMTRRRVEQMRRRRQAKLAAEKTEESSSDSSELEMSCGSSKSTHKSQESMAGSRKSPGASAHVSKTTISLSSDNQSGAPSTREASPEPDDSPPGSKPSSSMWSSSKSSSKPSASKASSGGPSASKASSGGPSASKAGSGGPSASKASSGGPSSSKSSSGGPSIKAQRRPTLKEIADQQPKVKKKKEEKSALPPILTQKAKVRQTSDLDGGSRSSPDVEEPAAFLSQLSTKASTPPPSATPPQQQKRQMKRLSTRKGKKAGKKKKGRGGGGGGSSSSSSSSDETFKQALKRYISEKMHPSESEDDESAPA</sequence>
<gene>
    <name evidence="5" type="ORF">FJT64_001603</name>
</gene>
<name>A0A6A4X701_AMPAM</name>
<keyword evidence="3" id="KW-1133">Transmembrane helix</keyword>
<feature type="compositionally biased region" description="Basic residues" evidence="2">
    <location>
        <begin position="624"/>
        <end position="644"/>
    </location>
</feature>
<feature type="compositionally biased region" description="Basic and acidic residues" evidence="2">
    <location>
        <begin position="669"/>
        <end position="678"/>
    </location>
</feature>
<feature type="compositionally biased region" description="Polar residues" evidence="2">
    <location>
        <begin position="580"/>
        <end position="592"/>
    </location>
</feature>
<dbReference type="InterPro" id="IPR024079">
    <property type="entry name" value="MetalloPept_cat_dom_sf"/>
</dbReference>
<proteinExistence type="predicted"/>
<evidence type="ECO:0000259" key="4">
    <source>
        <dbReference type="Pfam" id="PF01400"/>
    </source>
</evidence>
<keyword evidence="3" id="KW-0812">Transmembrane</keyword>
<organism evidence="5 6">
    <name type="scientific">Amphibalanus amphitrite</name>
    <name type="common">Striped barnacle</name>
    <name type="synonym">Balanus amphitrite</name>
    <dbReference type="NCBI Taxonomy" id="1232801"/>
    <lineage>
        <taxon>Eukaryota</taxon>
        <taxon>Metazoa</taxon>
        <taxon>Ecdysozoa</taxon>
        <taxon>Arthropoda</taxon>
        <taxon>Crustacea</taxon>
        <taxon>Multicrustacea</taxon>
        <taxon>Cirripedia</taxon>
        <taxon>Thoracica</taxon>
        <taxon>Thoracicalcarea</taxon>
        <taxon>Balanomorpha</taxon>
        <taxon>Balanoidea</taxon>
        <taxon>Balanidae</taxon>
        <taxon>Amphibalaninae</taxon>
        <taxon>Amphibalanus</taxon>
    </lineage>
</organism>
<keyword evidence="6" id="KW-1185">Reference proteome</keyword>
<evidence type="ECO:0000256" key="1">
    <source>
        <dbReference type="ARBA" id="ARBA00001947"/>
    </source>
</evidence>
<dbReference type="Pfam" id="PF01400">
    <property type="entry name" value="Astacin"/>
    <property type="match status" value="1"/>
</dbReference>
<dbReference type="EMBL" id="VIIS01000059">
    <property type="protein sequence ID" value="KAF0314003.1"/>
    <property type="molecule type" value="Genomic_DNA"/>
</dbReference>
<evidence type="ECO:0000256" key="2">
    <source>
        <dbReference type="SAM" id="MobiDB-lite"/>
    </source>
</evidence>
<feature type="transmembrane region" description="Helical" evidence="3">
    <location>
        <begin position="357"/>
        <end position="379"/>
    </location>
</feature>
<feature type="compositionally biased region" description="Low complexity" evidence="2">
    <location>
        <begin position="470"/>
        <end position="542"/>
    </location>
</feature>
<dbReference type="AlphaFoldDB" id="A0A6A4X701"/>
<dbReference type="GO" id="GO:0006508">
    <property type="term" value="P:proteolysis"/>
    <property type="evidence" value="ECO:0007669"/>
    <property type="project" value="InterPro"/>
</dbReference>
<feature type="domain" description="Peptidase M12A" evidence="4">
    <location>
        <begin position="6"/>
        <end position="106"/>
    </location>
</feature>
<accession>A0A6A4X701</accession>
<protein>
    <recommendedName>
        <fullName evidence="4">Peptidase M12A domain-containing protein</fullName>
    </recommendedName>
</protein>
<comment type="cofactor">
    <cofactor evidence="1">
        <name>Zn(2+)</name>
        <dbReference type="ChEBI" id="CHEBI:29105"/>
    </cofactor>
</comment>
<feature type="region of interest" description="Disordered" evidence="2">
    <location>
        <begin position="396"/>
        <end position="687"/>
    </location>
</feature>
<dbReference type="Gene3D" id="3.40.390.10">
    <property type="entry name" value="Collagenase (Catalytic Domain)"/>
    <property type="match status" value="1"/>
</dbReference>
<evidence type="ECO:0000313" key="6">
    <source>
        <dbReference type="Proteomes" id="UP000440578"/>
    </source>
</evidence>
<feature type="compositionally biased region" description="Low complexity" evidence="2">
    <location>
        <begin position="406"/>
        <end position="419"/>
    </location>
</feature>
<dbReference type="Proteomes" id="UP000440578">
    <property type="component" value="Unassembled WGS sequence"/>
</dbReference>
<dbReference type="GO" id="GO:0004222">
    <property type="term" value="F:metalloendopeptidase activity"/>
    <property type="evidence" value="ECO:0007669"/>
    <property type="project" value="InterPro"/>
</dbReference>
<feature type="compositionally biased region" description="Polar residues" evidence="2">
    <location>
        <begin position="441"/>
        <end position="461"/>
    </location>
</feature>
<dbReference type="InterPro" id="IPR001506">
    <property type="entry name" value="Peptidase_M12A"/>
</dbReference>
<evidence type="ECO:0000256" key="3">
    <source>
        <dbReference type="SAM" id="Phobius"/>
    </source>
</evidence>